<feature type="binding site" evidence="9">
    <location>
        <position position="349"/>
    </location>
    <ligand>
        <name>Mn(2+)</name>
        <dbReference type="ChEBI" id="CHEBI:29035"/>
        <label>2</label>
    </ligand>
</feature>
<evidence type="ECO:0000256" key="7">
    <source>
        <dbReference type="ARBA" id="ARBA00022801"/>
    </source>
</evidence>
<dbReference type="CDD" id="cd00433">
    <property type="entry name" value="Peptidase_M17"/>
    <property type="match status" value="1"/>
</dbReference>
<dbReference type="FunFam" id="3.40.630.10:FF:000004">
    <property type="entry name" value="Probable cytosol aminopeptidase"/>
    <property type="match status" value="1"/>
</dbReference>
<feature type="binding site" evidence="9">
    <location>
        <position position="347"/>
    </location>
    <ligand>
        <name>Mn(2+)</name>
        <dbReference type="ChEBI" id="CHEBI:29035"/>
        <label>1</label>
    </ligand>
</feature>
<dbReference type="AlphaFoldDB" id="A0A2N5Y4U7"/>
<feature type="binding site" evidence="9">
    <location>
        <position position="288"/>
    </location>
    <ligand>
        <name>Mn(2+)</name>
        <dbReference type="ChEBI" id="CHEBI:29035"/>
        <label>2</label>
    </ligand>
</feature>
<comment type="similarity">
    <text evidence="3 9">Belongs to the peptidase M17 family.</text>
</comment>
<keyword evidence="4 9" id="KW-0031">Aminopeptidase</keyword>
<evidence type="ECO:0000259" key="10">
    <source>
        <dbReference type="PROSITE" id="PS00631"/>
    </source>
</evidence>
<keyword evidence="8 9" id="KW-0464">Manganese</keyword>
<dbReference type="PANTHER" id="PTHR11963">
    <property type="entry name" value="LEUCINE AMINOPEPTIDASE-RELATED"/>
    <property type="match status" value="1"/>
</dbReference>
<evidence type="ECO:0000256" key="6">
    <source>
        <dbReference type="ARBA" id="ARBA00022723"/>
    </source>
</evidence>
<keyword evidence="7 9" id="KW-0378">Hydrolase</keyword>
<proteinExistence type="inferred from homology"/>
<dbReference type="PANTHER" id="PTHR11963:SF23">
    <property type="entry name" value="CYTOSOL AMINOPEPTIDASE"/>
    <property type="match status" value="1"/>
</dbReference>
<feature type="domain" description="Cytosol aminopeptidase" evidence="10">
    <location>
        <begin position="345"/>
        <end position="352"/>
    </location>
</feature>
<evidence type="ECO:0000313" key="11">
    <source>
        <dbReference type="EMBL" id="PLW83408.1"/>
    </source>
</evidence>
<sequence>MTFTAKQTADIARAKSQCAIAPVFAGQLSEAAMALDKASAGALGKALALGDFKGKAGQTLMLPGTAGAARILLLGCGESAKFDQAAARETLEGLNKALSDCNAKEALLHAAELQAEGVELPWLLETLARGLVGHSYRYVATVSKPKDPMVLGKLVVNPGSALAVRAAQTALDTGAAVGRGMNLARELGNLPGNICTPTYLAKEARKLARGNARVTTQVVEEKQMRELGMGALLSVSAGSDEPAKLIVIEYKGGKANAAPQVLVGKGITFDSGGISIKPGAKMDEMKYDMCGAASVFGTMQAVVEMALPINITGIIAAAENMPSGGATKPGDVVTSMAGKTIEVLNTDAEGRLVLCDALTYANRLKPAAVIDIATLTGACVVALGSHACAVYANNEDLAEQLLTAGTNTHDRGWRMPLWDDYSKQLKSNFADLANIGGPEAGSVTAACFLSEFAKDYPWAHLDVAGAAWNSSPKGATGRPVAMLTRYLQDRSGA</sequence>
<feature type="binding site" evidence="9">
    <location>
        <position position="265"/>
    </location>
    <ligand>
        <name>Mn(2+)</name>
        <dbReference type="ChEBI" id="CHEBI:29035"/>
        <label>2</label>
    </ligand>
</feature>
<evidence type="ECO:0000256" key="2">
    <source>
        <dbReference type="ARBA" id="ARBA00000967"/>
    </source>
</evidence>
<dbReference type="InterPro" id="IPR000819">
    <property type="entry name" value="Peptidase_M17_C"/>
</dbReference>
<evidence type="ECO:0000256" key="1">
    <source>
        <dbReference type="ARBA" id="ARBA00000135"/>
    </source>
</evidence>
<evidence type="ECO:0000313" key="12">
    <source>
        <dbReference type="Proteomes" id="UP000234845"/>
    </source>
</evidence>
<dbReference type="GO" id="GO:0070006">
    <property type="term" value="F:metalloaminopeptidase activity"/>
    <property type="evidence" value="ECO:0007669"/>
    <property type="project" value="InterPro"/>
</dbReference>
<feature type="binding site" evidence="9">
    <location>
        <position position="270"/>
    </location>
    <ligand>
        <name>Mn(2+)</name>
        <dbReference type="ChEBI" id="CHEBI:29035"/>
        <label>2</label>
    </ligand>
</feature>
<name>A0A2N5Y4U7_9GAMM</name>
<feature type="active site" evidence="9">
    <location>
        <position position="277"/>
    </location>
</feature>
<dbReference type="GO" id="GO:0005737">
    <property type="term" value="C:cytoplasm"/>
    <property type="evidence" value="ECO:0007669"/>
    <property type="project" value="UniProtKB-SubCell"/>
</dbReference>
<comment type="subcellular location">
    <subcellularLocation>
        <location evidence="9">Cytoplasm</location>
    </subcellularLocation>
</comment>
<keyword evidence="12" id="KW-1185">Reference proteome</keyword>
<comment type="cofactor">
    <cofactor evidence="9">
        <name>Mn(2+)</name>
        <dbReference type="ChEBI" id="CHEBI:29035"/>
    </cofactor>
    <text evidence="9">Binds 2 manganese ions per subunit.</text>
</comment>
<gene>
    <name evidence="9" type="primary">pepA</name>
    <name evidence="11" type="ORF">CWI75_06740</name>
</gene>
<dbReference type="OrthoDB" id="9809354at2"/>
<accession>A0A2N5Y4U7</accession>
<dbReference type="SUPFAM" id="SSF52949">
    <property type="entry name" value="Macro domain-like"/>
    <property type="match status" value="1"/>
</dbReference>
<dbReference type="SUPFAM" id="SSF53187">
    <property type="entry name" value="Zn-dependent exopeptidases"/>
    <property type="match status" value="1"/>
</dbReference>
<protein>
    <recommendedName>
        <fullName evidence="9">Probable cytosol aminopeptidase</fullName>
        <ecNumber evidence="9">3.4.11.1</ecNumber>
    </recommendedName>
    <alternativeName>
        <fullName evidence="9">Leucine aminopeptidase</fullName>
        <shortName evidence="9">LAP</shortName>
        <ecNumber evidence="9">3.4.11.10</ecNumber>
    </alternativeName>
    <alternativeName>
        <fullName evidence="9">Leucyl aminopeptidase</fullName>
    </alternativeName>
</protein>
<dbReference type="Gene3D" id="3.40.630.10">
    <property type="entry name" value="Zn peptidases"/>
    <property type="match status" value="1"/>
</dbReference>
<comment type="catalytic activity">
    <reaction evidence="1 9">
        <text>Release of an N-terminal amino acid, Xaa-|-Yaa-, in which Xaa is preferably Leu, but may be other amino acids including Pro although not Arg or Lys, and Yaa may be Pro. Amino acid amides and methyl esters are also readily hydrolyzed, but rates on arylamides are exceedingly low.</text>
        <dbReference type="EC" id="3.4.11.1"/>
    </reaction>
</comment>
<feature type="binding site" evidence="9">
    <location>
        <position position="270"/>
    </location>
    <ligand>
        <name>Mn(2+)</name>
        <dbReference type="ChEBI" id="CHEBI:29035"/>
        <label>1</label>
    </ligand>
</feature>
<organism evidence="11 12">
    <name type="scientific">Kineobactrum sediminis</name>
    <dbReference type="NCBI Taxonomy" id="1905677"/>
    <lineage>
        <taxon>Bacteria</taxon>
        <taxon>Pseudomonadati</taxon>
        <taxon>Pseudomonadota</taxon>
        <taxon>Gammaproteobacteria</taxon>
        <taxon>Cellvibrionales</taxon>
        <taxon>Halieaceae</taxon>
        <taxon>Kineobactrum</taxon>
    </lineage>
</organism>
<comment type="caution">
    <text evidence="11">The sequence shown here is derived from an EMBL/GenBank/DDBJ whole genome shotgun (WGS) entry which is preliminary data.</text>
</comment>
<dbReference type="PRINTS" id="PR00481">
    <property type="entry name" value="LAMNOPPTDASE"/>
</dbReference>
<reference evidence="12" key="1">
    <citation type="submission" date="2017-11" db="EMBL/GenBank/DDBJ databases">
        <title>The draft genome sequence of Chromatocurvus sp. F02.</title>
        <authorList>
            <person name="Du Z.-J."/>
            <person name="Chang Y.-Q."/>
        </authorList>
    </citation>
    <scope>NUCLEOTIDE SEQUENCE [LARGE SCALE GENOMIC DNA]</scope>
    <source>
        <strain evidence="12">F02</strain>
    </source>
</reference>
<dbReference type="InterPro" id="IPR011356">
    <property type="entry name" value="Leucine_aapep/pepB"/>
</dbReference>
<evidence type="ECO:0000256" key="8">
    <source>
        <dbReference type="ARBA" id="ARBA00023211"/>
    </source>
</evidence>
<dbReference type="GO" id="GO:0006508">
    <property type="term" value="P:proteolysis"/>
    <property type="evidence" value="ECO:0007669"/>
    <property type="project" value="UniProtKB-KW"/>
</dbReference>
<evidence type="ECO:0000256" key="3">
    <source>
        <dbReference type="ARBA" id="ARBA00009528"/>
    </source>
</evidence>
<dbReference type="Gene3D" id="3.40.220.10">
    <property type="entry name" value="Leucine Aminopeptidase, subunit E, domain 1"/>
    <property type="match status" value="1"/>
</dbReference>
<keyword evidence="5 9" id="KW-0645">Protease</keyword>
<dbReference type="Pfam" id="PF02789">
    <property type="entry name" value="Peptidase_M17_N"/>
    <property type="match status" value="1"/>
</dbReference>
<dbReference type="Proteomes" id="UP000234845">
    <property type="component" value="Unassembled WGS sequence"/>
</dbReference>
<dbReference type="PROSITE" id="PS00631">
    <property type="entry name" value="CYTOSOL_AP"/>
    <property type="match status" value="1"/>
</dbReference>
<dbReference type="EC" id="3.4.11.10" evidence="9"/>
<dbReference type="InterPro" id="IPR008283">
    <property type="entry name" value="Peptidase_M17_N"/>
</dbReference>
<keyword evidence="9" id="KW-0963">Cytoplasm</keyword>
<dbReference type="GO" id="GO:0030145">
    <property type="term" value="F:manganese ion binding"/>
    <property type="evidence" value="ECO:0007669"/>
    <property type="project" value="UniProtKB-UniRule"/>
</dbReference>
<feature type="binding site" evidence="9">
    <location>
        <position position="349"/>
    </location>
    <ligand>
        <name>Mn(2+)</name>
        <dbReference type="ChEBI" id="CHEBI:29035"/>
        <label>1</label>
    </ligand>
</feature>
<dbReference type="InterPro" id="IPR023042">
    <property type="entry name" value="Peptidase_M17_leu_NH2_pept"/>
</dbReference>
<evidence type="ECO:0000256" key="9">
    <source>
        <dbReference type="HAMAP-Rule" id="MF_00181"/>
    </source>
</evidence>
<dbReference type="EC" id="3.4.11.1" evidence="9"/>
<dbReference type="NCBIfam" id="NF002074">
    <property type="entry name" value="PRK00913.1-4"/>
    <property type="match status" value="1"/>
</dbReference>
<evidence type="ECO:0000256" key="4">
    <source>
        <dbReference type="ARBA" id="ARBA00022438"/>
    </source>
</evidence>
<comment type="function">
    <text evidence="9">Presumably involved in the processing and regular turnover of intracellular proteins. Catalyzes the removal of unsubstituted N-terminal amino acids from various peptides.</text>
</comment>
<dbReference type="InterPro" id="IPR043472">
    <property type="entry name" value="Macro_dom-like"/>
</dbReference>
<dbReference type="EMBL" id="PKLZ01000003">
    <property type="protein sequence ID" value="PLW83408.1"/>
    <property type="molecule type" value="Genomic_DNA"/>
</dbReference>
<dbReference type="HAMAP" id="MF_00181">
    <property type="entry name" value="Cytosol_peptidase_M17"/>
    <property type="match status" value="1"/>
</dbReference>
<feature type="active site" evidence="9">
    <location>
        <position position="351"/>
    </location>
</feature>
<keyword evidence="6 9" id="KW-0479">Metal-binding</keyword>
<comment type="catalytic activity">
    <reaction evidence="2 9">
        <text>Release of an N-terminal amino acid, preferentially leucine, but not glutamic or aspartic acids.</text>
        <dbReference type="EC" id="3.4.11.10"/>
    </reaction>
</comment>
<evidence type="ECO:0000256" key="5">
    <source>
        <dbReference type="ARBA" id="ARBA00022670"/>
    </source>
</evidence>
<dbReference type="Pfam" id="PF00883">
    <property type="entry name" value="Peptidase_M17"/>
    <property type="match status" value="1"/>
</dbReference>